<proteinExistence type="predicted"/>
<accession>A0AC34FZ78</accession>
<dbReference type="Proteomes" id="UP000887579">
    <property type="component" value="Unplaced"/>
</dbReference>
<evidence type="ECO:0000313" key="1">
    <source>
        <dbReference type="Proteomes" id="UP000887579"/>
    </source>
</evidence>
<reference evidence="2" key="1">
    <citation type="submission" date="2022-11" db="UniProtKB">
        <authorList>
            <consortium name="WormBaseParasite"/>
        </authorList>
    </citation>
    <scope>IDENTIFICATION</scope>
</reference>
<evidence type="ECO:0000313" key="2">
    <source>
        <dbReference type="WBParaSite" id="ES5_v2.g22649.t1"/>
    </source>
</evidence>
<name>A0AC34FZ78_9BILA</name>
<sequence>MRFNLSRTEKELNKFYLISKIIRVRASKLKKERRINVQNDNDLDGSNADEDEEDSEEETDSDDDEENPNDPDYEPEQKEASADEIHVILKHTMPIRGKQMPVGFSTGSGAPIPIATMDFGTKEHRWALVSGVIPSLIELLSRSVLHFQKGATQTDPNEDFSALLKFCVMIFSRIFQSREIALECDHHDSNITTDLLTRRQKVVSAFNREINVFNSSIVPQGDITHNPFNTSSAMDQDDNDDSPIVFSETYLQGRISDNGRESVENNTNEANVIAFFIKTAKYVSTIECASAMLSLLKTFDDMDEHHRRLCAGTALHYLNKDWSDESEETSEALEERNALLIATNGFAVGTYKDSEEAVKEYEGKKFSCVDKIPQWHKLLFKQFNDNVFIFLKYYDSRTTTAFWSPLIECSSYGEISPAHILHRAFEDNIAQSPFAEQQGTFKKLPTMPDKEVVLDVARQLLHPESKHYFMLFFGRFDSFEDKPPLYDLPPLVIINSQIVRVMQVGIIRTTSDIWIFCCSPPNVDIVNLLAADTRNIRVRQGQSTSIIISNLFNLIQQVQSIGYISQEAKLGALCATVRYMHQQEMHNFFDRQ</sequence>
<protein>
    <submittedName>
        <fullName evidence="2">Uncharacterized protein</fullName>
    </submittedName>
</protein>
<organism evidence="1 2">
    <name type="scientific">Panagrolaimus sp. ES5</name>
    <dbReference type="NCBI Taxonomy" id="591445"/>
    <lineage>
        <taxon>Eukaryota</taxon>
        <taxon>Metazoa</taxon>
        <taxon>Ecdysozoa</taxon>
        <taxon>Nematoda</taxon>
        <taxon>Chromadorea</taxon>
        <taxon>Rhabditida</taxon>
        <taxon>Tylenchina</taxon>
        <taxon>Panagrolaimomorpha</taxon>
        <taxon>Panagrolaimoidea</taxon>
        <taxon>Panagrolaimidae</taxon>
        <taxon>Panagrolaimus</taxon>
    </lineage>
</organism>
<dbReference type="WBParaSite" id="ES5_v2.g22649.t1">
    <property type="protein sequence ID" value="ES5_v2.g22649.t1"/>
    <property type="gene ID" value="ES5_v2.g22649"/>
</dbReference>